<dbReference type="Proteomes" id="UP001600941">
    <property type="component" value="Unassembled WGS sequence"/>
</dbReference>
<name>A0ABQ0C2L8_9FIRM</name>
<evidence type="ECO:0000313" key="1">
    <source>
        <dbReference type="EMBL" id="GAA6503036.1"/>
    </source>
</evidence>
<proteinExistence type="predicted"/>
<accession>A0ABQ0C2L8</accession>
<sequence length="108" mass="12437">MIGQAVDKVKEALLEVTEEVSHYEASQKGCHYIVYAEDGEGAGVHGDNQKLLQSIEGTIDLYTKKDRDPWVEGIQRALKRKRIAFRLSEISYEQETGYLHYQWIFETS</sequence>
<dbReference type="EMBL" id="BAABZQ010000001">
    <property type="protein sequence ID" value="GAA6503036.1"/>
    <property type="molecule type" value="Genomic_DNA"/>
</dbReference>
<comment type="caution">
    <text evidence="1">The sequence shown here is derived from an EMBL/GenBank/DDBJ whole genome shotgun (WGS) entry which is preliminary data.</text>
</comment>
<reference evidence="1 2" key="1">
    <citation type="submission" date="2024-04" db="EMBL/GenBank/DDBJ databases">
        <title>Defined microbial consortia suppress multidrug-resistant proinflammatory Enterobacteriaceae via ecological control.</title>
        <authorList>
            <person name="Furuichi M."/>
            <person name="Kawaguchi T."/>
            <person name="Pust M."/>
            <person name="Yasuma K."/>
            <person name="Plichta D."/>
            <person name="Hasegawa N."/>
            <person name="Ohya T."/>
            <person name="Bhattarai S."/>
            <person name="Sasajima S."/>
            <person name="Aoto Y."/>
            <person name="Tuganbaev T."/>
            <person name="Yaginuma M."/>
            <person name="Ueda M."/>
            <person name="Okahashi N."/>
            <person name="Amafuji K."/>
            <person name="Kiridooshi Y."/>
            <person name="Sugita K."/>
            <person name="Strazar M."/>
            <person name="Skelly A."/>
            <person name="Suda W."/>
            <person name="Hattori M."/>
            <person name="Nakamoto N."/>
            <person name="Caballero S."/>
            <person name="Norman J."/>
            <person name="Olle B."/>
            <person name="Tanoue T."/>
            <person name="Arita M."/>
            <person name="Bucci V."/>
            <person name="Atarashi K."/>
            <person name="Xavier R."/>
            <person name="Honda K."/>
        </authorList>
    </citation>
    <scope>NUCLEOTIDE SEQUENCE [LARGE SCALE GENOMIC DNA]</scope>
    <source>
        <strain evidence="2">k34-0107-D12</strain>
    </source>
</reference>
<evidence type="ECO:0000313" key="2">
    <source>
        <dbReference type="Proteomes" id="UP001600941"/>
    </source>
</evidence>
<gene>
    <name evidence="1" type="ORF">K340107D12_58520</name>
</gene>
<dbReference type="RefSeq" id="WP_033141860.1">
    <property type="nucleotide sequence ID" value="NZ_AP031413.1"/>
</dbReference>
<protein>
    <submittedName>
        <fullName evidence="1">Uncharacterized protein</fullName>
    </submittedName>
</protein>
<keyword evidence="2" id="KW-1185">Reference proteome</keyword>
<organism evidence="1 2">
    <name type="scientific">Blautia parvula</name>
    <dbReference type="NCBI Taxonomy" id="2877527"/>
    <lineage>
        <taxon>Bacteria</taxon>
        <taxon>Bacillati</taxon>
        <taxon>Bacillota</taxon>
        <taxon>Clostridia</taxon>
        <taxon>Lachnospirales</taxon>
        <taxon>Lachnospiraceae</taxon>
        <taxon>Blautia</taxon>
    </lineage>
</organism>